<keyword evidence="2" id="KW-1133">Transmembrane helix</keyword>
<evidence type="ECO:0000256" key="1">
    <source>
        <dbReference type="SAM" id="MobiDB-lite"/>
    </source>
</evidence>
<proteinExistence type="predicted"/>
<evidence type="ECO:0000313" key="4">
    <source>
        <dbReference type="Proteomes" id="UP000677152"/>
    </source>
</evidence>
<accession>A0AA45L9A3</accession>
<organism evidence="3 4">
    <name type="scientific">Actinosynnema pretiosum subsp. pretiosum</name>
    <dbReference type="NCBI Taxonomy" id="103721"/>
    <lineage>
        <taxon>Bacteria</taxon>
        <taxon>Bacillati</taxon>
        <taxon>Actinomycetota</taxon>
        <taxon>Actinomycetes</taxon>
        <taxon>Pseudonocardiales</taxon>
        <taxon>Pseudonocardiaceae</taxon>
        <taxon>Actinosynnema</taxon>
    </lineage>
</organism>
<keyword evidence="2" id="KW-0472">Membrane</keyword>
<evidence type="ECO:0000256" key="2">
    <source>
        <dbReference type="SAM" id="Phobius"/>
    </source>
</evidence>
<keyword evidence="2" id="KW-0812">Transmembrane</keyword>
<sequence length="447" mass="46980">MTATTEFGLPTVVVTPGQETSTTMTVRNDSDVVEAYEFEVVGECAPWTSVEPARLSLYPGTSGQVAVLLRPPRASTPRAGEIPLGVRVLPSERPDAVAVSETTVVVEPFGQQRAELVPQRRRAWRSARYHVRLHNEGNTAVSVALSAPASDDRLTYELPQRPVEVPPGESTEIDFRVRVGKVLWFGKSVEWPLNPVVTATGPAASGAPGATLVDGGAVLEHPLDGELVQLPVFSRWLLALLAALLALVLAWLLLVRPAIRSAAREAADDRAEEIVEAGGVNPDSPGGEQGQGQGNGNGDGSGQQPGTGDGGGQQPGQPGQPGTGLGGGQQNSGTIEVGTAGGQQGSGTYTVPDGKLFRITDLVVSNHQGDEGVLTISFGEQRVLTLALETFRNQDFHWVAPIEVQENAIVSAQVQCSRPGTPATGQQAQQCFQTLNVSGLLGDLPER</sequence>
<protein>
    <submittedName>
        <fullName evidence="3">Hydrolytic protein</fullName>
    </submittedName>
</protein>
<dbReference type="Proteomes" id="UP000677152">
    <property type="component" value="Chromosome"/>
</dbReference>
<name>A0AA45L9A3_9PSEU</name>
<feature type="region of interest" description="Disordered" evidence="1">
    <location>
        <begin position="277"/>
        <end position="349"/>
    </location>
</feature>
<feature type="transmembrane region" description="Helical" evidence="2">
    <location>
        <begin position="236"/>
        <end position="255"/>
    </location>
</feature>
<evidence type="ECO:0000313" key="3">
    <source>
        <dbReference type="EMBL" id="QUF05525.1"/>
    </source>
</evidence>
<feature type="compositionally biased region" description="Gly residues" evidence="1">
    <location>
        <begin position="287"/>
        <end position="330"/>
    </location>
</feature>
<reference evidence="3" key="1">
    <citation type="submission" date="2021-04" db="EMBL/GenBank/DDBJ databases">
        <title>Genomic sequence of Actinosynnema pretiosum subsp. pretiosum ATCC 31280 (C-14919).</title>
        <authorList>
            <person name="Bai L."/>
            <person name="Wang X."/>
            <person name="Xiao Y."/>
        </authorList>
    </citation>
    <scope>NUCLEOTIDE SEQUENCE</scope>
    <source>
        <strain evidence="3">ATCC 31280</strain>
    </source>
</reference>
<gene>
    <name evidence="3" type="ORF">KCV87_05350</name>
</gene>
<dbReference type="EMBL" id="CP073249">
    <property type="protein sequence ID" value="QUF05525.1"/>
    <property type="molecule type" value="Genomic_DNA"/>
</dbReference>
<dbReference type="AlphaFoldDB" id="A0AA45L9A3"/>